<comment type="caution">
    <text evidence="9">The sequence shown here is derived from an EMBL/GenBank/DDBJ whole genome shotgun (WGS) entry which is preliminary data.</text>
</comment>
<dbReference type="CDD" id="cd16429">
    <property type="entry name" value="VirB10"/>
    <property type="match status" value="1"/>
</dbReference>
<dbReference type="HOGENOM" id="CLU_041899_2_1_4"/>
<dbReference type="GO" id="GO:0005886">
    <property type="term" value="C:plasma membrane"/>
    <property type="evidence" value="ECO:0007669"/>
    <property type="project" value="UniProtKB-SubCell"/>
</dbReference>
<evidence type="ECO:0000256" key="8">
    <source>
        <dbReference type="SAM" id="Phobius"/>
    </source>
</evidence>
<gene>
    <name evidence="9" type="ORF">HMPREF9439_01456</name>
</gene>
<dbReference type="InterPro" id="IPR047695">
    <property type="entry name" value="T4SS_VirB10/PtlG"/>
</dbReference>
<keyword evidence="3" id="KW-1003">Cell membrane</keyword>
<comment type="subcellular location">
    <subcellularLocation>
        <location evidence="1">Cell membrane</location>
        <topology evidence="1">Single-pass membrane protein</topology>
    </subcellularLocation>
</comment>
<evidence type="ECO:0000256" key="6">
    <source>
        <dbReference type="ARBA" id="ARBA00023136"/>
    </source>
</evidence>
<feature type="region of interest" description="Disordered" evidence="7">
    <location>
        <begin position="83"/>
        <end position="209"/>
    </location>
</feature>
<feature type="compositionally biased region" description="Pro residues" evidence="7">
    <location>
        <begin position="146"/>
        <end position="155"/>
    </location>
</feature>
<feature type="compositionally biased region" description="Basic and acidic residues" evidence="7">
    <location>
        <begin position="156"/>
        <end position="171"/>
    </location>
</feature>
<dbReference type="Proteomes" id="UP000005156">
    <property type="component" value="Unassembled WGS sequence"/>
</dbReference>
<evidence type="ECO:0000313" key="10">
    <source>
        <dbReference type="Proteomes" id="UP000005156"/>
    </source>
</evidence>
<dbReference type="Pfam" id="PF03743">
    <property type="entry name" value="TrbI"/>
    <property type="match status" value="1"/>
</dbReference>
<feature type="compositionally biased region" description="Polar residues" evidence="7">
    <location>
        <begin position="184"/>
        <end position="194"/>
    </location>
</feature>
<dbReference type="OrthoDB" id="9766860at2"/>
<dbReference type="InterPro" id="IPR042217">
    <property type="entry name" value="T4SS_VirB10/TrbI"/>
</dbReference>
<dbReference type="Gene3D" id="2.40.128.260">
    <property type="entry name" value="Type IV secretion system, VirB10/TraB/TrbI"/>
    <property type="match status" value="2"/>
</dbReference>
<evidence type="ECO:0000256" key="7">
    <source>
        <dbReference type="SAM" id="MobiDB-lite"/>
    </source>
</evidence>
<evidence type="ECO:0000256" key="3">
    <source>
        <dbReference type="ARBA" id="ARBA00022475"/>
    </source>
</evidence>
<dbReference type="InterPro" id="IPR005498">
    <property type="entry name" value="T4SS_VirB10/TraB/TrbI"/>
</dbReference>
<dbReference type="eggNOG" id="COG2948">
    <property type="taxonomic scope" value="Bacteria"/>
</dbReference>
<evidence type="ECO:0000256" key="2">
    <source>
        <dbReference type="ARBA" id="ARBA00010265"/>
    </source>
</evidence>
<proteinExistence type="inferred from homology"/>
<reference evidence="9 10" key="1">
    <citation type="submission" date="2011-02" db="EMBL/GenBank/DDBJ databases">
        <authorList>
            <person name="Weinstock G."/>
            <person name="Sodergren E."/>
            <person name="Clifton S."/>
            <person name="Fulton L."/>
            <person name="Fulton B."/>
            <person name="Courtney L."/>
            <person name="Fronick C."/>
            <person name="Harrison M."/>
            <person name="Strong C."/>
            <person name="Farmer C."/>
            <person name="Delahaunty K."/>
            <person name="Markovic C."/>
            <person name="Hall O."/>
            <person name="Minx P."/>
            <person name="Tomlinson C."/>
            <person name="Mitreva M."/>
            <person name="Hou S."/>
            <person name="Chen J."/>
            <person name="Wollam A."/>
            <person name="Pepin K.H."/>
            <person name="Johnson M."/>
            <person name="Bhonagiri V."/>
            <person name="Zhang X."/>
            <person name="Suruliraj S."/>
            <person name="Warren W."/>
            <person name="Chinwalla A."/>
            <person name="Mardis E.R."/>
            <person name="Wilson R.K."/>
        </authorList>
    </citation>
    <scope>NUCLEOTIDE SEQUENCE [LARGE SCALE GENOMIC DNA]</scope>
    <source>
        <strain evidence="9 10">YIT 11859</strain>
    </source>
</reference>
<keyword evidence="4 8" id="KW-0812">Transmembrane</keyword>
<feature type="transmembrane region" description="Helical" evidence="8">
    <location>
        <begin position="39"/>
        <end position="58"/>
    </location>
</feature>
<sequence length="415" mass="45487">MTEEKTFDQPQMSKPDIPKEEGVHSVAGKKQGKLLNMRFLYFGGAAALGLIALIAFISPDHAPKDLIKKEESKDQRLLTSNRTLTVPPLPNTIQAPKAPNPENHAKTNPLAFLEGLTGQSLGSPAQEAPASPPTAPMAKPISIEPLPQPTMLPPEPQKDEKKEPTLDERRFAAPMMGETDRNNSQRAESSSPINESMPDNGGKLGSLLNSVSTPGVRAEKMPDRNMLLAKGTFIDCILETRLDTTVPGMTSCVIPRNIYSSNGKVLLLERGSKAIGEYRGAVENGLNRIFVLWTQVQTPQGIRMNLDSPATDALGGAGMSGEIDFHWWRRFGNALLFTLVQDGFEFGMTKQTENNGGVNYYQNSEDGMKEIIREAMRQSGNIPPTLTKNQGERIGIFVARDVDFSSVYQLKTINR</sequence>
<keyword evidence="10" id="KW-1185">Reference proteome</keyword>
<organism evidence="9 10">
    <name type="scientific">Parasutterella excrementihominis YIT 11859</name>
    <dbReference type="NCBI Taxonomy" id="762966"/>
    <lineage>
        <taxon>Bacteria</taxon>
        <taxon>Pseudomonadati</taxon>
        <taxon>Pseudomonadota</taxon>
        <taxon>Betaproteobacteria</taxon>
        <taxon>Burkholderiales</taxon>
        <taxon>Sutterellaceae</taxon>
        <taxon>Parasutterella</taxon>
    </lineage>
</organism>
<comment type="similarity">
    <text evidence="2">Belongs to the TrbI/VirB10 family.</text>
</comment>
<accession>F3QKJ6</accession>
<evidence type="ECO:0000256" key="4">
    <source>
        <dbReference type="ARBA" id="ARBA00022692"/>
    </source>
</evidence>
<keyword evidence="5 8" id="KW-1133">Transmembrane helix</keyword>
<evidence type="ECO:0000256" key="1">
    <source>
        <dbReference type="ARBA" id="ARBA00004162"/>
    </source>
</evidence>
<keyword evidence="6 8" id="KW-0472">Membrane</keyword>
<dbReference type="EMBL" id="AFBP01000038">
    <property type="protein sequence ID" value="EGG54475.1"/>
    <property type="molecule type" value="Genomic_DNA"/>
</dbReference>
<dbReference type="AlphaFoldDB" id="F3QKJ6"/>
<dbReference type="NCBIfam" id="NF038091">
    <property type="entry name" value="T4SS_VirB10"/>
    <property type="match status" value="1"/>
</dbReference>
<name>F3QKJ6_9BURK</name>
<protein>
    <submittedName>
        <fullName evidence="9">Bacterial conjugation TrbI-like protein</fullName>
    </submittedName>
</protein>
<evidence type="ECO:0000256" key="5">
    <source>
        <dbReference type="ARBA" id="ARBA00022989"/>
    </source>
</evidence>
<evidence type="ECO:0000313" key="9">
    <source>
        <dbReference type="EMBL" id="EGG54475.1"/>
    </source>
</evidence>
<dbReference type="RefSeq" id="WP_008864262.1">
    <property type="nucleotide sequence ID" value="NZ_GL883710.1"/>
</dbReference>
<dbReference type="GeneID" id="43348865"/>
<feature type="region of interest" description="Disordered" evidence="7">
    <location>
        <begin position="1"/>
        <end position="25"/>
    </location>
</feature>